<accession>A0A8R1IMK5</accession>
<keyword evidence="3" id="KW-1185">Reference proteome</keyword>
<feature type="region of interest" description="Disordered" evidence="1">
    <location>
        <begin position="1"/>
        <end position="20"/>
    </location>
</feature>
<evidence type="ECO:0000313" key="2">
    <source>
        <dbReference type="EnsemblMetazoa" id="CJA35227.1"/>
    </source>
</evidence>
<reference evidence="3" key="1">
    <citation type="submission" date="2010-08" db="EMBL/GenBank/DDBJ databases">
        <authorList>
            <consortium name="Caenorhabditis japonica Sequencing Consortium"/>
            <person name="Wilson R.K."/>
        </authorList>
    </citation>
    <scope>NUCLEOTIDE SEQUENCE [LARGE SCALE GENOMIC DNA]</scope>
    <source>
        <strain evidence="3">DF5081</strain>
    </source>
</reference>
<dbReference type="EnsemblMetazoa" id="CJA35227.1">
    <property type="protein sequence ID" value="CJA35227.1"/>
    <property type="gene ID" value="WBGene00211074"/>
</dbReference>
<organism evidence="2 3">
    <name type="scientific">Caenorhabditis japonica</name>
    <dbReference type="NCBI Taxonomy" id="281687"/>
    <lineage>
        <taxon>Eukaryota</taxon>
        <taxon>Metazoa</taxon>
        <taxon>Ecdysozoa</taxon>
        <taxon>Nematoda</taxon>
        <taxon>Chromadorea</taxon>
        <taxon>Rhabditida</taxon>
        <taxon>Rhabditina</taxon>
        <taxon>Rhabditomorpha</taxon>
        <taxon>Rhabditoidea</taxon>
        <taxon>Rhabditidae</taxon>
        <taxon>Peloderinae</taxon>
        <taxon>Caenorhabditis</taxon>
    </lineage>
</organism>
<sequence length="20" mass="2252">GNYDQQAAATDGRQRKETKD</sequence>
<dbReference type="Proteomes" id="UP000005237">
    <property type="component" value="Unassembled WGS sequence"/>
</dbReference>
<proteinExistence type="predicted"/>
<reference evidence="2" key="2">
    <citation type="submission" date="2022-06" db="UniProtKB">
        <authorList>
            <consortium name="EnsemblMetazoa"/>
        </authorList>
    </citation>
    <scope>IDENTIFICATION</scope>
    <source>
        <strain evidence="2">DF5081</strain>
    </source>
</reference>
<evidence type="ECO:0000256" key="1">
    <source>
        <dbReference type="SAM" id="MobiDB-lite"/>
    </source>
</evidence>
<protein>
    <submittedName>
        <fullName evidence="2">Uncharacterized protein</fullName>
    </submittedName>
</protein>
<evidence type="ECO:0000313" key="3">
    <source>
        <dbReference type="Proteomes" id="UP000005237"/>
    </source>
</evidence>
<dbReference type="AlphaFoldDB" id="A0A8R1IMK5"/>
<name>A0A8R1IMK5_CAEJA</name>